<feature type="chain" id="PRO_5008746180" evidence="1">
    <location>
        <begin position="18"/>
        <end position="299"/>
    </location>
</feature>
<name>A0A1C6SXL5_9ACTN</name>
<dbReference type="RefSeq" id="WP_425412969.1">
    <property type="nucleotide sequence ID" value="NZ_FMHT01000003.1"/>
</dbReference>
<dbReference type="PROSITE" id="PS51257">
    <property type="entry name" value="PROKAR_LIPOPROTEIN"/>
    <property type="match status" value="1"/>
</dbReference>
<dbReference type="AlphaFoldDB" id="A0A1C6SXL5"/>
<dbReference type="InterPro" id="IPR026004">
    <property type="entry name" value="Septum_form"/>
</dbReference>
<organism evidence="3 4">
    <name type="scientific">Micromonospora nigra</name>
    <dbReference type="NCBI Taxonomy" id="145857"/>
    <lineage>
        <taxon>Bacteria</taxon>
        <taxon>Bacillati</taxon>
        <taxon>Actinomycetota</taxon>
        <taxon>Actinomycetes</taxon>
        <taxon>Micromonosporales</taxon>
        <taxon>Micromonosporaceae</taxon>
        <taxon>Micromonospora</taxon>
    </lineage>
</organism>
<dbReference type="STRING" id="145857.GA0070616_4822"/>
<dbReference type="EMBL" id="FMHT01000003">
    <property type="protein sequence ID" value="SCL33875.1"/>
    <property type="molecule type" value="Genomic_DNA"/>
</dbReference>
<protein>
    <submittedName>
        <fullName evidence="3">Septum formation</fullName>
    </submittedName>
</protein>
<evidence type="ECO:0000259" key="2">
    <source>
        <dbReference type="Pfam" id="PF13845"/>
    </source>
</evidence>
<keyword evidence="4" id="KW-1185">Reference proteome</keyword>
<accession>A0A1C6SXL5</accession>
<proteinExistence type="predicted"/>
<reference evidence="3 4" key="1">
    <citation type="submission" date="2016-06" db="EMBL/GenBank/DDBJ databases">
        <authorList>
            <person name="Kjaerup R.B."/>
            <person name="Dalgaard T.S."/>
            <person name="Juul-Madsen H.R."/>
        </authorList>
    </citation>
    <scope>NUCLEOTIDE SEQUENCE [LARGE SCALE GENOMIC DNA]</scope>
    <source>
        <strain evidence="3 4">DSM 43818</strain>
    </source>
</reference>
<keyword evidence="1" id="KW-0732">Signal</keyword>
<gene>
    <name evidence="3" type="ORF">GA0070616_4822</name>
</gene>
<evidence type="ECO:0000256" key="1">
    <source>
        <dbReference type="SAM" id="SignalP"/>
    </source>
</evidence>
<feature type="domain" description="Septum formation-related" evidence="2">
    <location>
        <begin position="49"/>
        <end position="273"/>
    </location>
</feature>
<evidence type="ECO:0000313" key="4">
    <source>
        <dbReference type="Proteomes" id="UP000199699"/>
    </source>
</evidence>
<dbReference type="Proteomes" id="UP000199699">
    <property type="component" value="Unassembled WGS sequence"/>
</dbReference>
<dbReference type="Pfam" id="PF13845">
    <property type="entry name" value="Septum_form"/>
    <property type="match status" value="1"/>
</dbReference>
<sequence>MRRWLRGLALGAVAALAATGCSTTPTGTDGDLVDDWTAIGTPVAFVPEAGVCHSHAQEVGYLSAYTPVGCDSSHRVETLHVGTLSDAHAAGGTPPAVDSKAMRAARAECDREAGRALGADWRTGRIGLAVVFPSPDAWTGGSRWFRCDASELRAFDESGVVLRTASLKGALTGDSPLRHRCFNPKLKASDITEMVAVSCTKKHTAEFVGVWQAPDTSYAAFRKAGERTHKACLKVIARYAKVPDDGNIRYRAGTIYYHPFEREWSSGNRGVQCFLWLSGKNLTRSVKGAGTRGLPINYR</sequence>
<feature type="signal peptide" evidence="1">
    <location>
        <begin position="1"/>
        <end position="17"/>
    </location>
</feature>
<evidence type="ECO:0000313" key="3">
    <source>
        <dbReference type="EMBL" id="SCL33875.1"/>
    </source>
</evidence>